<evidence type="ECO:0000313" key="1">
    <source>
        <dbReference type="EMBL" id="TKR60022.1"/>
    </source>
</evidence>
<name>A0A4U5LV63_STECR</name>
<comment type="caution">
    <text evidence="1">The sequence shown here is derived from an EMBL/GenBank/DDBJ whole genome shotgun (WGS) entry which is preliminary data.</text>
</comment>
<dbReference type="Proteomes" id="UP000298663">
    <property type="component" value="Unassembled WGS sequence"/>
</dbReference>
<dbReference type="EMBL" id="AZBU02000012">
    <property type="protein sequence ID" value="TKR60022.1"/>
    <property type="molecule type" value="Genomic_DNA"/>
</dbReference>
<keyword evidence="2" id="KW-1185">Reference proteome</keyword>
<evidence type="ECO:0000313" key="2">
    <source>
        <dbReference type="Proteomes" id="UP000298663"/>
    </source>
</evidence>
<reference evidence="1 2" key="1">
    <citation type="journal article" date="2015" name="Genome Biol.">
        <title>Comparative genomics of Steinernema reveals deeply conserved gene regulatory networks.</title>
        <authorList>
            <person name="Dillman A.R."/>
            <person name="Macchietto M."/>
            <person name="Porter C.F."/>
            <person name="Rogers A."/>
            <person name="Williams B."/>
            <person name="Antoshechkin I."/>
            <person name="Lee M.M."/>
            <person name="Goodwin Z."/>
            <person name="Lu X."/>
            <person name="Lewis E.E."/>
            <person name="Goodrich-Blair H."/>
            <person name="Stock S.P."/>
            <person name="Adams B.J."/>
            <person name="Sternberg P.W."/>
            <person name="Mortazavi A."/>
        </authorList>
    </citation>
    <scope>NUCLEOTIDE SEQUENCE [LARGE SCALE GENOMIC DNA]</scope>
    <source>
        <strain evidence="1 2">ALL</strain>
    </source>
</reference>
<accession>A0A4U5LV63</accession>
<proteinExistence type="predicted"/>
<organism evidence="1 2">
    <name type="scientific">Steinernema carpocapsae</name>
    <name type="common">Entomopathogenic nematode</name>
    <dbReference type="NCBI Taxonomy" id="34508"/>
    <lineage>
        <taxon>Eukaryota</taxon>
        <taxon>Metazoa</taxon>
        <taxon>Ecdysozoa</taxon>
        <taxon>Nematoda</taxon>
        <taxon>Chromadorea</taxon>
        <taxon>Rhabditida</taxon>
        <taxon>Tylenchina</taxon>
        <taxon>Panagrolaimomorpha</taxon>
        <taxon>Strongyloidoidea</taxon>
        <taxon>Steinernematidae</taxon>
        <taxon>Steinernema</taxon>
    </lineage>
</organism>
<sequence>MSTTVFPSLYIYTVHLYCTSPYFVRPLRIQFLLTCSHRPSLGGPLASLDSGRRAHFSPFFAPPCLSRRAFLHLSPLSSSLPCHI</sequence>
<protein>
    <submittedName>
        <fullName evidence="1">Uncharacterized protein</fullName>
    </submittedName>
</protein>
<reference evidence="1 2" key="2">
    <citation type="journal article" date="2019" name="G3 (Bethesda)">
        <title>Hybrid Assembly of the Genome of the Entomopathogenic Nematode Steinernema carpocapsae Identifies the X-Chromosome.</title>
        <authorList>
            <person name="Serra L."/>
            <person name="Macchietto M."/>
            <person name="Macias-Munoz A."/>
            <person name="McGill C.J."/>
            <person name="Rodriguez I.M."/>
            <person name="Rodriguez B."/>
            <person name="Murad R."/>
            <person name="Mortazavi A."/>
        </authorList>
    </citation>
    <scope>NUCLEOTIDE SEQUENCE [LARGE SCALE GENOMIC DNA]</scope>
    <source>
        <strain evidence="1 2">ALL</strain>
    </source>
</reference>
<gene>
    <name evidence="1" type="ORF">L596_029614</name>
</gene>
<dbReference type="AlphaFoldDB" id="A0A4U5LV63"/>